<dbReference type="EMBL" id="AMCI01001619">
    <property type="protein sequence ID" value="EJX04982.1"/>
    <property type="molecule type" value="Genomic_DNA"/>
</dbReference>
<keyword evidence="1" id="KW-0472">Membrane</keyword>
<keyword evidence="1" id="KW-1133">Transmembrane helix</keyword>
<sequence length="60" mass="7703">MCCLGFGRWIQWIQFFRNKYYIYKYKSMNICVYYISLIYIIYLLYPLYPLYPYSQRPHKY</sequence>
<evidence type="ECO:0000256" key="1">
    <source>
        <dbReference type="SAM" id="Phobius"/>
    </source>
</evidence>
<protein>
    <submittedName>
        <fullName evidence="2">Uncharacterized protein</fullName>
    </submittedName>
</protein>
<comment type="caution">
    <text evidence="2">The sequence shown here is derived from an EMBL/GenBank/DDBJ whole genome shotgun (WGS) entry which is preliminary data.</text>
</comment>
<evidence type="ECO:0000313" key="2">
    <source>
        <dbReference type="EMBL" id="EJX04982.1"/>
    </source>
</evidence>
<organism evidence="2">
    <name type="scientific">gut metagenome</name>
    <dbReference type="NCBI Taxonomy" id="749906"/>
    <lineage>
        <taxon>unclassified sequences</taxon>
        <taxon>metagenomes</taxon>
        <taxon>organismal metagenomes</taxon>
    </lineage>
</organism>
<keyword evidence="1" id="KW-0812">Transmembrane</keyword>
<gene>
    <name evidence="2" type="ORF">EVA_06911</name>
</gene>
<reference evidence="2" key="1">
    <citation type="journal article" date="2012" name="PLoS ONE">
        <title>Gene sets for utilization of primary and secondary nutrition supplies in the distal gut of endangered iberian lynx.</title>
        <authorList>
            <person name="Alcaide M."/>
            <person name="Messina E."/>
            <person name="Richter M."/>
            <person name="Bargiela R."/>
            <person name="Peplies J."/>
            <person name="Huws S.A."/>
            <person name="Newbold C.J."/>
            <person name="Golyshin P.N."/>
            <person name="Simon M.A."/>
            <person name="Lopez G."/>
            <person name="Yakimov M.M."/>
            <person name="Ferrer M."/>
        </authorList>
    </citation>
    <scope>NUCLEOTIDE SEQUENCE</scope>
</reference>
<accession>J9GCA5</accession>
<feature type="transmembrane region" description="Helical" evidence="1">
    <location>
        <begin position="31"/>
        <end position="51"/>
    </location>
</feature>
<name>J9GCA5_9ZZZZ</name>
<proteinExistence type="predicted"/>
<dbReference type="AlphaFoldDB" id="J9GCA5"/>